<comment type="catalytic activity">
    <reaction evidence="7">
        <text>ATP + H2O + polyamine-[polyamine-binding protein]Side 1 = ADP + phosphate + polyamineSide 2 + [polyamine-binding protein]Side 1.</text>
        <dbReference type="EC" id="7.6.2.11"/>
    </reaction>
</comment>
<evidence type="ECO:0000256" key="7">
    <source>
        <dbReference type="RuleBase" id="RU364083"/>
    </source>
</evidence>
<dbReference type="InterPro" id="IPR005893">
    <property type="entry name" value="PotA-like"/>
</dbReference>
<dbReference type="InterPro" id="IPR017871">
    <property type="entry name" value="ABC_transporter-like_CS"/>
</dbReference>
<dbReference type="InterPro" id="IPR008995">
    <property type="entry name" value="Mo/tungstate-bd_C_term_dom"/>
</dbReference>
<dbReference type="EMBL" id="JBHSLV010000028">
    <property type="protein sequence ID" value="MFC5394212.1"/>
    <property type="molecule type" value="Genomic_DNA"/>
</dbReference>
<dbReference type="PANTHER" id="PTHR42781:SF4">
    <property type="entry name" value="SPERMIDINE_PUTRESCINE IMPORT ATP-BINDING PROTEIN POTA"/>
    <property type="match status" value="1"/>
</dbReference>
<evidence type="ECO:0000256" key="2">
    <source>
        <dbReference type="ARBA" id="ARBA00022475"/>
    </source>
</evidence>
<keyword evidence="3 7" id="KW-0547">Nucleotide-binding</keyword>
<keyword evidence="10" id="KW-1185">Reference proteome</keyword>
<keyword evidence="2 7" id="KW-1003">Cell membrane</keyword>
<keyword evidence="6 7" id="KW-0472">Membrane</keyword>
<keyword evidence="4 7" id="KW-0067">ATP-binding</keyword>
<comment type="caution">
    <text evidence="9">The sequence shown here is derived from an EMBL/GenBank/DDBJ whole genome shotgun (WGS) entry which is preliminary data.</text>
</comment>
<evidence type="ECO:0000256" key="3">
    <source>
        <dbReference type="ARBA" id="ARBA00022741"/>
    </source>
</evidence>
<dbReference type="SMART" id="SM00382">
    <property type="entry name" value="AAA"/>
    <property type="match status" value="1"/>
</dbReference>
<comment type="similarity">
    <text evidence="7">Belongs to the ABC transporter superfamily. Spermidine/putrescine importer (TC 3.A.1.11.1) family.</text>
</comment>
<dbReference type="InterPro" id="IPR003593">
    <property type="entry name" value="AAA+_ATPase"/>
</dbReference>
<dbReference type="InterPro" id="IPR027417">
    <property type="entry name" value="P-loop_NTPase"/>
</dbReference>
<organism evidence="9 10">
    <name type="scientific">Bosea vestrisii</name>
    <dbReference type="NCBI Taxonomy" id="151416"/>
    <lineage>
        <taxon>Bacteria</taxon>
        <taxon>Pseudomonadati</taxon>
        <taxon>Pseudomonadota</taxon>
        <taxon>Alphaproteobacteria</taxon>
        <taxon>Hyphomicrobiales</taxon>
        <taxon>Boseaceae</taxon>
        <taxon>Bosea</taxon>
    </lineage>
</organism>
<name>A0ABW0HC78_9HYPH</name>
<dbReference type="GO" id="GO:0005524">
    <property type="term" value="F:ATP binding"/>
    <property type="evidence" value="ECO:0007669"/>
    <property type="project" value="UniProtKB-KW"/>
</dbReference>
<dbReference type="Gene3D" id="2.40.50.140">
    <property type="entry name" value="Nucleic acid-binding proteins"/>
    <property type="match status" value="1"/>
</dbReference>
<reference evidence="10" key="1">
    <citation type="journal article" date="2019" name="Int. J. Syst. Evol. Microbiol.">
        <title>The Global Catalogue of Microorganisms (GCM) 10K type strain sequencing project: providing services to taxonomists for standard genome sequencing and annotation.</title>
        <authorList>
            <consortium name="The Broad Institute Genomics Platform"/>
            <consortium name="The Broad Institute Genome Sequencing Center for Infectious Disease"/>
            <person name="Wu L."/>
            <person name="Ma J."/>
        </authorList>
    </citation>
    <scope>NUCLEOTIDE SEQUENCE [LARGE SCALE GENOMIC DNA]</scope>
    <source>
        <strain evidence="10">CGMCC 1.16326</strain>
    </source>
</reference>
<dbReference type="SUPFAM" id="SSF52540">
    <property type="entry name" value="P-loop containing nucleoside triphosphate hydrolases"/>
    <property type="match status" value="1"/>
</dbReference>
<evidence type="ECO:0000313" key="9">
    <source>
        <dbReference type="EMBL" id="MFC5394212.1"/>
    </source>
</evidence>
<gene>
    <name evidence="7" type="primary">potA</name>
    <name evidence="9" type="ORF">ACFPPC_16350</name>
</gene>
<dbReference type="PROSITE" id="PS50893">
    <property type="entry name" value="ABC_TRANSPORTER_2"/>
    <property type="match status" value="1"/>
</dbReference>
<dbReference type="InterPro" id="IPR012340">
    <property type="entry name" value="NA-bd_OB-fold"/>
</dbReference>
<dbReference type="PROSITE" id="PS00211">
    <property type="entry name" value="ABC_TRANSPORTER_1"/>
    <property type="match status" value="1"/>
</dbReference>
<dbReference type="NCBIfam" id="TIGR01187">
    <property type="entry name" value="potA"/>
    <property type="match status" value="1"/>
</dbReference>
<dbReference type="Proteomes" id="UP001596104">
    <property type="component" value="Unassembled WGS sequence"/>
</dbReference>
<accession>A0ABW0HC78</accession>
<evidence type="ECO:0000256" key="1">
    <source>
        <dbReference type="ARBA" id="ARBA00022448"/>
    </source>
</evidence>
<dbReference type="PANTHER" id="PTHR42781">
    <property type="entry name" value="SPERMIDINE/PUTRESCINE IMPORT ATP-BINDING PROTEIN POTA"/>
    <property type="match status" value="1"/>
</dbReference>
<comment type="subunit">
    <text evidence="7">The complex is composed of two ATP-binding proteins (PotA), two transmembrane proteins (PotB and PotC) and a solute-binding protein (PotD).</text>
</comment>
<dbReference type="InterPro" id="IPR013611">
    <property type="entry name" value="Transp-assoc_OB_typ2"/>
</dbReference>
<dbReference type="EC" id="7.6.2.11" evidence="7"/>
<dbReference type="SUPFAM" id="SSF50331">
    <property type="entry name" value="MOP-like"/>
    <property type="match status" value="1"/>
</dbReference>
<evidence type="ECO:0000313" key="10">
    <source>
        <dbReference type="Proteomes" id="UP001596104"/>
    </source>
</evidence>
<dbReference type="Gene3D" id="2.40.50.100">
    <property type="match status" value="1"/>
</dbReference>
<proteinExistence type="inferred from homology"/>
<keyword evidence="5 7" id="KW-1278">Translocase</keyword>
<sequence length="363" mass="39063">MTGAAVQISHLSKRYSDFVAVDDVSLDVAPGEFVTLLGLSGSGKTTTLMAVAGFVELDAGRIAIDGRDIANLPPEKRDLGVVFQNYALFPHLNVFENVAFPLRMRKWARPAIAKAIGRVLEIVSLGHLATRRIAELSGGQQQRVALARALVFEPPVLLMDEPLGALDRSLRDQLQTEIKRIQRDLGVTVLYVTHDQEEALALSDRIAVMAEGKICQLATPDEIYENPASAFVAGFVGESNFIDVTMQGQNGPLATVAPAGIPGALFTATPSPAAQPAQAQAVMAIRPEALRLAALQDTPPCNAIPGRVALREFMGATVRLTIDTELGPMIVRDGRVSEAARFKAGDTVRLSWNERDALLFPPR</sequence>
<evidence type="ECO:0000259" key="8">
    <source>
        <dbReference type="PROSITE" id="PS50893"/>
    </source>
</evidence>
<comment type="function">
    <text evidence="7">Part of the ABC transporter complex PotABCD involved in spermidine/putrescine import. Responsible for energy coupling to the transport system.</text>
</comment>
<protein>
    <recommendedName>
        <fullName evidence="7">Spermidine/putrescine import ATP-binding protein PotA</fullName>
        <ecNumber evidence="7">7.6.2.11</ecNumber>
    </recommendedName>
</protein>
<evidence type="ECO:0000256" key="6">
    <source>
        <dbReference type="ARBA" id="ARBA00023136"/>
    </source>
</evidence>
<dbReference type="Pfam" id="PF08402">
    <property type="entry name" value="TOBE_2"/>
    <property type="match status" value="1"/>
</dbReference>
<evidence type="ECO:0000256" key="4">
    <source>
        <dbReference type="ARBA" id="ARBA00022840"/>
    </source>
</evidence>
<keyword evidence="1 7" id="KW-0813">Transport</keyword>
<dbReference type="RefSeq" id="WP_377009391.1">
    <property type="nucleotide sequence ID" value="NZ_JBHSLV010000028.1"/>
</dbReference>
<evidence type="ECO:0000256" key="5">
    <source>
        <dbReference type="ARBA" id="ARBA00022967"/>
    </source>
</evidence>
<dbReference type="Gene3D" id="3.40.50.300">
    <property type="entry name" value="P-loop containing nucleotide triphosphate hydrolases"/>
    <property type="match status" value="1"/>
</dbReference>
<dbReference type="Pfam" id="PF00005">
    <property type="entry name" value="ABC_tran"/>
    <property type="match status" value="1"/>
</dbReference>
<feature type="domain" description="ABC transporter" evidence="8">
    <location>
        <begin position="6"/>
        <end position="236"/>
    </location>
</feature>
<dbReference type="InterPro" id="IPR003439">
    <property type="entry name" value="ABC_transporter-like_ATP-bd"/>
</dbReference>
<dbReference type="InterPro" id="IPR050093">
    <property type="entry name" value="ABC_SmlMolc_Importer"/>
</dbReference>